<sequence>MAADQDTILEPGMTILIVDDSRVMRQALKKILSGVYPVVEAGDGEEGWARVLDDPAVCCVYTDLSMPRLDGFGLIRRIRESGDPRVREIPVVLITGNEDSVGTRERALNAGASSVVQKPFNSGDILEVARRHVSQYRSRAPAPPPAPSEDQ</sequence>
<comment type="caution">
    <text evidence="4">The sequence shown here is derived from an EMBL/GenBank/DDBJ whole genome shotgun (WGS) entry which is preliminary data.</text>
</comment>
<feature type="non-terminal residue" evidence="4">
    <location>
        <position position="151"/>
    </location>
</feature>
<dbReference type="GO" id="GO:0000160">
    <property type="term" value="P:phosphorelay signal transduction system"/>
    <property type="evidence" value="ECO:0007669"/>
    <property type="project" value="InterPro"/>
</dbReference>
<proteinExistence type="predicted"/>
<organism evidence="4 5">
    <name type="scientific">Thioalkalivibrio denitrificans</name>
    <dbReference type="NCBI Taxonomy" id="108003"/>
    <lineage>
        <taxon>Bacteria</taxon>
        <taxon>Pseudomonadati</taxon>
        <taxon>Pseudomonadota</taxon>
        <taxon>Gammaproteobacteria</taxon>
        <taxon>Chromatiales</taxon>
        <taxon>Ectothiorhodospiraceae</taxon>
        <taxon>Thioalkalivibrio</taxon>
    </lineage>
</organism>
<dbReference type="SMART" id="SM00448">
    <property type="entry name" value="REC"/>
    <property type="match status" value="1"/>
</dbReference>
<dbReference type="PANTHER" id="PTHR44591:SF3">
    <property type="entry name" value="RESPONSE REGULATORY DOMAIN-CONTAINING PROTEIN"/>
    <property type="match status" value="1"/>
</dbReference>
<evidence type="ECO:0000259" key="3">
    <source>
        <dbReference type="PROSITE" id="PS50110"/>
    </source>
</evidence>
<protein>
    <submittedName>
        <fullName evidence="4">Response regulator</fullName>
    </submittedName>
</protein>
<dbReference type="InterPro" id="IPR050595">
    <property type="entry name" value="Bact_response_regulator"/>
</dbReference>
<dbReference type="STRING" id="108003.B1C78_17320"/>
<keyword evidence="1 2" id="KW-0597">Phosphoprotein</keyword>
<dbReference type="PANTHER" id="PTHR44591">
    <property type="entry name" value="STRESS RESPONSE REGULATOR PROTEIN 1"/>
    <property type="match status" value="1"/>
</dbReference>
<dbReference type="Pfam" id="PF00072">
    <property type="entry name" value="Response_reg"/>
    <property type="match status" value="1"/>
</dbReference>
<feature type="domain" description="Response regulatory" evidence="3">
    <location>
        <begin position="14"/>
        <end position="133"/>
    </location>
</feature>
<dbReference type="InterPro" id="IPR001789">
    <property type="entry name" value="Sig_transdc_resp-reg_receiver"/>
</dbReference>
<evidence type="ECO:0000256" key="2">
    <source>
        <dbReference type="PROSITE-ProRule" id="PRU00169"/>
    </source>
</evidence>
<dbReference type="AlphaFoldDB" id="A0A1V3N6B4"/>
<gene>
    <name evidence="4" type="ORF">B1C78_17320</name>
</gene>
<dbReference type="PROSITE" id="PS50110">
    <property type="entry name" value="RESPONSE_REGULATORY"/>
    <property type="match status" value="1"/>
</dbReference>
<feature type="modified residue" description="4-aspartylphosphate" evidence="2">
    <location>
        <position position="63"/>
    </location>
</feature>
<dbReference type="Gene3D" id="3.40.50.2300">
    <property type="match status" value="1"/>
</dbReference>
<dbReference type="SUPFAM" id="SSF52172">
    <property type="entry name" value="CheY-like"/>
    <property type="match status" value="1"/>
</dbReference>
<dbReference type="RefSeq" id="WP_139350011.1">
    <property type="nucleotide sequence ID" value="NZ_MVBK01000162.1"/>
</dbReference>
<name>A0A1V3N6B4_9GAMM</name>
<keyword evidence="5" id="KW-1185">Reference proteome</keyword>
<evidence type="ECO:0000313" key="4">
    <source>
        <dbReference type="EMBL" id="OOG20513.1"/>
    </source>
</evidence>
<evidence type="ECO:0000313" key="5">
    <source>
        <dbReference type="Proteomes" id="UP000189462"/>
    </source>
</evidence>
<dbReference type="InterPro" id="IPR011006">
    <property type="entry name" value="CheY-like_superfamily"/>
</dbReference>
<dbReference type="OrthoDB" id="9812260at2"/>
<dbReference type="EMBL" id="MVBK01000162">
    <property type="protein sequence ID" value="OOG20513.1"/>
    <property type="molecule type" value="Genomic_DNA"/>
</dbReference>
<evidence type="ECO:0000256" key="1">
    <source>
        <dbReference type="ARBA" id="ARBA00022553"/>
    </source>
</evidence>
<reference evidence="4 5" key="1">
    <citation type="submission" date="2017-02" db="EMBL/GenBank/DDBJ databases">
        <title>Genomic diversity within the haloalkaliphilic genus Thioalkalivibrio.</title>
        <authorList>
            <person name="Ahn A.-C."/>
            <person name="Meier-Kolthoff J."/>
            <person name="Overmars L."/>
            <person name="Richter M."/>
            <person name="Woyke T."/>
            <person name="Sorokin D.Y."/>
            <person name="Muyzer G."/>
        </authorList>
    </citation>
    <scope>NUCLEOTIDE SEQUENCE [LARGE SCALE GENOMIC DNA]</scope>
    <source>
        <strain evidence="4 5">ALJD</strain>
    </source>
</reference>
<dbReference type="Proteomes" id="UP000189462">
    <property type="component" value="Unassembled WGS sequence"/>
</dbReference>
<accession>A0A1V3N6B4</accession>